<dbReference type="Proteomes" id="UP001431010">
    <property type="component" value="Chromosome"/>
</dbReference>
<reference evidence="1" key="1">
    <citation type="journal article" date="2024" name="Antonie Van Leeuwenhoek">
        <title>Bradyrhizobium ontarionense sp. nov., a novel bacterial symbiont isolated from Aeschynomene indica (Indian jointvetch), harbours photosynthesis, nitrogen fixation and nitrous oxide (N2O) reductase genes.</title>
        <authorList>
            <person name="Bromfield E.S.P."/>
            <person name="Cloutier S."/>
        </authorList>
    </citation>
    <scope>NUCLEOTIDE SEQUENCE</scope>
    <source>
        <strain evidence="1">A19</strain>
    </source>
</reference>
<evidence type="ECO:0000313" key="1">
    <source>
        <dbReference type="EMBL" id="UFZ01514.1"/>
    </source>
</evidence>
<gene>
    <name evidence="1" type="ORF">LQG66_19500</name>
</gene>
<proteinExistence type="predicted"/>
<keyword evidence="2" id="KW-1185">Reference proteome</keyword>
<protein>
    <submittedName>
        <fullName evidence="1">Uncharacterized protein</fullName>
    </submittedName>
</protein>
<dbReference type="EMBL" id="CP088156">
    <property type="protein sequence ID" value="UFZ01514.1"/>
    <property type="molecule type" value="Genomic_DNA"/>
</dbReference>
<dbReference type="RefSeq" id="WP_231317312.1">
    <property type="nucleotide sequence ID" value="NZ_CP088156.1"/>
</dbReference>
<accession>A0ABY3R377</accession>
<name>A0ABY3R377_9BRAD</name>
<organism evidence="1 2">
    <name type="scientific">Bradyrhizobium ontarionense</name>
    <dbReference type="NCBI Taxonomy" id="2898149"/>
    <lineage>
        <taxon>Bacteria</taxon>
        <taxon>Pseudomonadati</taxon>
        <taxon>Pseudomonadota</taxon>
        <taxon>Alphaproteobacteria</taxon>
        <taxon>Hyphomicrobiales</taxon>
        <taxon>Nitrobacteraceae</taxon>
        <taxon>Bradyrhizobium</taxon>
    </lineage>
</organism>
<evidence type="ECO:0000313" key="2">
    <source>
        <dbReference type="Proteomes" id="UP001431010"/>
    </source>
</evidence>
<sequence>MVRNRTRKGACPAIKLDRIRVINRLIPYRISESIVARSDKLATAVLRLFFGQDWIDQHIIDTPKASFLSEIEAPEALRERQRMRRIILAEMLFNLQKVEGFRSVWTKMLNGDVESTYGALEIARMLVTTTTDTKLWFRFVPESKIIRRDYDLSIRFSDGVAVRAETKCKMEETEITLRTVQESLSRAKKQLPQHVPGMVFIKIPREWIDDIKFADDMRALARRSIKRSPWIVSVKFYAARIVYERDAEGESTGEIVAFSEHTNDHHKFRRYRTRNWHMFPPTGEAQRPRQMNYNGLPSTWQRLFVRSTELPE</sequence>